<sequence length="110" mass="12294">VTKSSNTLYIPLLSIGLISKIKWLRSITNQPVKIGILPKSNRKWIGWGNKNSSQRAATIAKLSRNSTHIQLEDGFIRSIGLPKEKGSVWSIIQDSVGIYYDAYHPSSLEN</sequence>
<evidence type="ECO:0000313" key="1">
    <source>
        <dbReference type="EMBL" id="MDR9778875.1"/>
    </source>
</evidence>
<comment type="caution">
    <text evidence="1">The sequence shown here is derived from an EMBL/GenBank/DDBJ whole genome shotgun (WGS) entry which is preliminary data.</text>
</comment>
<dbReference type="Proteomes" id="UP001268610">
    <property type="component" value="Unassembled WGS sequence"/>
</dbReference>
<dbReference type="AlphaFoldDB" id="A0AAJ2LNP8"/>
<dbReference type="EMBL" id="JAVLSF010001318">
    <property type="protein sequence ID" value="MDR9778875.1"/>
    <property type="molecule type" value="Genomic_DNA"/>
</dbReference>
<name>A0AAJ2LNP8_9HYPH</name>
<organism evidence="1 2">
    <name type="scientific">Rhizobium hidalgonense</name>
    <dbReference type="NCBI Taxonomy" id="1538159"/>
    <lineage>
        <taxon>Bacteria</taxon>
        <taxon>Pseudomonadati</taxon>
        <taxon>Pseudomonadota</taxon>
        <taxon>Alphaproteobacteria</taxon>
        <taxon>Hyphomicrobiales</taxon>
        <taxon>Rhizobiaceae</taxon>
        <taxon>Rhizobium/Agrobacterium group</taxon>
        <taxon>Rhizobium</taxon>
    </lineage>
</organism>
<dbReference type="GO" id="GO:0000271">
    <property type="term" value="P:polysaccharide biosynthetic process"/>
    <property type="evidence" value="ECO:0007669"/>
    <property type="project" value="InterPro"/>
</dbReference>
<dbReference type="Pfam" id="PF05159">
    <property type="entry name" value="Capsule_synth"/>
    <property type="match status" value="1"/>
</dbReference>
<gene>
    <name evidence="1" type="ORF">RJJ65_40730</name>
</gene>
<evidence type="ECO:0000313" key="2">
    <source>
        <dbReference type="Proteomes" id="UP001268610"/>
    </source>
</evidence>
<protein>
    <submittedName>
        <fullName evidence="1">Uncharacterized protein</fullName>
    </submittedName>
</protein>
<accession>A0AAJ2LNP8</accession>
<proteinExistence type="predicted"/>
<dbReference type="InterPro" id="IPR007833">
    <property type="entry name" value="Capsule_polysaccharide_synth"/>
</dbReference>
<feature type="non-terminal residue" evidence="1">
    <location>
        <position position="1"/>
    </location>
</feature>
<dbReference type="GO" id="GO:0015774">
    <property type="term" value="P:polysaccharide transport"/>
    <property type="evidence" value="ECO:0007669"/>
    <property type="project" value="InterPro"/>
</dbReference>
<feature type="non-terminal residue" evidence="1">
    <location>
        <position position="110"/>
    </location>
</feature>
<reference evidence="1" key="1">
    <citation type="submission" date="2023-04" db="EMBL/GenBank/DDBJ databases">
        <title>Genomic characterization of faba bean (Vicia faba) microsymbionts in Mexican soils.</title>
        <authorList>
            <person name="Rivera Orduna F.N."/>
            <person name="Guevara-Luna J."/>
            <person name="Yan J."/>
            <person name="Arroyo-Herrera I."/>
            <person name="Li Y."/>
            <person name="Vasquez-Murrieta M.S."/>
            <person name="Wang E.T."/>
        </authorList>
    </citation>
    <scope>NUCLEOTIDE SEQUENCE</scope>
    <source>
        <strain evidence="1">CH26</strain>
    </source>
</reference>